<evidence type="ECO:0000256" key="1">
    <source>
        <dbReference type="ARBA" id="ARBA00004413"/>
    </source>
</evidence>
<dbReference type="Pfam" id="PF02050">
    <property type="entry name" value="FliJ"/>
    <property type="match status" value="1"/>
</dbReference>
<dbReference type="InterPro" id="IPR012823">
    <property type="entry name" value="Flagell_FliJ"/>
</dbReference>
<keyword evidence="7" id="KW-1005">Bacterial flagellum biogenesis</keyword>
<feature type="compositionally biased region" description="Basic and acidic residues" evidence="11">
    <location>
        <begin position="120"/>
        <end position="138"/>
    </location>
</feature>
<keyword evidence="12" id="KW-0969">Cilium</keyword>
<keyword evidence="13" id="KW-1185">Reference proteome</keyword>
<evidence type="ECO:0000256" key="5">
    <source>
        <dbReference type="ARBA" id="ARBA00022475"/>
    </source>
</evidence>
<evidence type="ECO:0000256" key="4">
    <source>
        <dbReference type="ARBA" id="ARBA00022448"/>
    </source>
</evidence>
<protein>
    <recommendedName>
        <fullName evidence="3">Flagellar FliJ protein</fullName>
    </recommendedName>
</protein>
<evidence type="ECO:0000256" key="2">
    <source>
        <dbReference type="ARBA" id="ARBA00010004"/>
    </source>
</evidence>
<keyword evidence="8" id="KW-0653">Protein transport</keyword>
<organism evidence="12 13">
    <name type="scientific">Wenzhouxiangella limi</name>
    <dbReference type="NCBI Taxonomy" id="2707351"/>
    <lineage>
        <taxon>Bacteria</taxon>
        <taxon>Pseudomonadati</taxon>
        <taxon>Pseudomonadota</taxon>
        <taxon>Gammaproteobacteria</taxon>
        <taxon>Chromatiales</taxon>
        <taxon>Wenzhouxiangellaceae</taxon>
        <taxon>Wenzhouxiangella</taxon>
    </lineage>
</organism>
<dbReference type="InterPro" id="IPR053716">
    <property type="entry name" value="Flag_assembly_chemotaxis_eff"/>
</dbReference>
<comment type="caution">
    <text evidence="12">The sequence shown here is derived from an EMBL/GenBank/DDBJ whole genome shotgun (WGS) entry which is preliminary data.</text>
</comment>
<proteinExistence type="inferred from homology"/>
<name>A0A845V3B5_9GAMM</name>
<dbReference type="NCBIfam" id="TIGR02473">
    <property type="entry name" value="flagell_FliJ"/>
    <property type="match status" value="1"/>
</dbReference>
<evidence type="ECO:0000256" key="8">
    <source>
        <dbReference type="ARBA" id="ARBA00022927"/>
    </source>
</evidence>
<sequence length="148" mass="17049">MTRSKRLYRIADHVGQDQEAAARELTRLGGQLQEHEEQLARLHEYCQGYHQQLAEAQARGGSAARLANYSQFLARLNEAIRQQEHNVASAGRAFEQQRQVWIEARARVKAVEKAAERCAAEEARTEEKREQRHNDDLNLTRLMRGKQS</sequence>
<keyword evidence="9" id="KW-0472">Membrane</keyword>
<keyword evidence="4" id="KW-0813">Transport</keyword>
<evidence type="ECO:0000313" key="12">
    <source>
        <dbReference type="EMBL" id="NDY97142.1"/>
    </source>
</evidence>
<comment type="subcellular location">
    <subcellularLocation>
        <location evidence="1">Cell membrane</location>
        <topology evidence="1">Peripheral membrane protein</topology>
        <orientation evidence="1">Cytoplasmic side</orientation>
    </subcellularLocation>
</comment>
<feature type="region of interest" description="Disordered" evidence="11">
    <location>
        <begin position="120"/>
        <end position="148"/>
    </location>
</feature>
<keyword evidence="6" id="KW-0145">Chemotaxis</keyword>
<keyword evidence="10" id="KW-1006">Bacterial flagellum protein export</keyword>
<evidence type="ECO:0000256" key="6">
    <source>
        <dbReference type="ARBA" id="ARBA00022500"/>
    </source>
</evidence>
<dbReference type="PANTHER" id="PTHR38786">
    <property type="entry name" value="FLAGELLAR FLIJ PROTEIN"/>
    <property type="match status" value="1"/>
</dbReference>
<accession>A0A845V3B5</accession>
<dbReference type="GO" id="GO:0044781">
    <property type="term" value="P:bacterial-type flagellum organization"/>
    <property type="evidence" value="ECO:0007669"/>
    <property type="project" value="UniProtKB-KW"/>
</dbReference>
<reference evidence="12 13" key="1">
    <citation type="submission" date="2020-02" db="EMBL/GenBank/DDBJ databases">
        <authorList>
            <person name="Zhang X.-Y."/>
        </authorList>
    </citation>
    <scope>NUCLEOTIDE SEQUENCE [LARGE SCALE GENOMIC DNA]</scope>
    <source>
        <strain evidence="12 13">C33</strain>
    </source>
</reference>
<dbReference type="PANTHER" id="PTHR38786:SF1">
    <property type="entry name" value="FLAGELLAR FLIJ PROTEIN"/>
    <property type="match status" value="1"/>
</dbReference>
<keyword evidence="12" id="KW-0282">Flagellum</keyword>
<keyword evidence="12" id="KW-0966">Cell projection</keyword>
<dbReference type="EMBL" id="JAAGSC010000044">
    <property type="protein sequence ID" value="NDY97142.1"/>
    <property type="molecule type" value="Genomic_DNA"/>
</dbReference>
<dbReference type="GO" id="GO:0071973">
    <property type="term" value="P:bacterial-type flagellum-dependent cell motility"/>
    <property type="evidence" value="ECO:0007669"/>
    <property type="project" value="InterPro"/>
</dbReference>
<dbReference type="GO" id="GO:0015031">
    <property type="term" value="P:protein transport"/>
    <property type="evidence" value="ECO:0007669"/>
    <property type="project" value="UniProtKB-KW"/>
</dbReference>
<evidence type="ECO:0000256" key="10">
    <source>
        <dbReference type="ARBA" id="ARBA00023225"/>
    </source>
</evidence>
<evidence type="ECO:0000256" key="9">
    <source>
        <dbReference type="ARBA" id="ARBA00023136"/>
    </source>
</evidence>
<dbReference type="Proteomes" id="UP000484885">
    <property type="component" value="Unassembled WGS sequence"/>
</dbReference>
<evidence type="ECO:0000313" key="13">
    <source>
        <dbReference type="Proteomes" id="UP000484885"/>
    </source>
</evidence>
<dbReference type="GO" id="GO:0005886">
    <property type="term" value="C:plasma membrane"/>
    <property type="evidence" value="ECO:0007669"/>
    <property type="project" value="UniProtKB-SubCell"/>
</dbReference>
<gene>
    <name evidence="12" type="primary">fliJ</name>
    <name evidence="12" type="ORF">G3I74_15570</name>
</gene>
<evidence type="ECO:0000256" key="3">
    <source>
        <dbReference type="ARBA" id="ARBA00020392"/>
    </source>
</evidence>
<evidence type="ECO:0000256" key="11">
    <source>
        <dbReference type="SAM" id="MobiDB-lite"/>
    </source>
</evidence>
<evidence type="ECO:0000256" key="7">
    <source>
        <dbReference type="ARBA" id="ARBA00022795"/>
    </source>
</evidence>
<comment type="similarity">
    <text evidence="2">Belongs to the FliJ family.</text>
</comment>
<dbReference type="GO" id="GO:0009288">
    <property type="term" value="C:bacterial-type flagellum"/>
    <property type="evidence" value="ECO:0007669"/>
    <property type="project" value="InterPro"/>
</dbReference>
<dbReference type="AlphaFoldDB" id="A0A845V3B5"/>
<dbReference type="RefSeq" id="WP_164212506.1">
    <property type="nucleotide sequence ID" value="NZ_JAAGSC010000044.1"/>
</dbReference>
<dbReference type="GO" id="GO:0006935">
    <property type="term" value="P:chemotaxis"/>
    <property type="evidence" value="ECO:0007669"/>
    <property type="project" value="UniProtKB-KW"/>
</dbReference>
<keyword evidence="5" id="KW-1003">Cell membrane</keyword>
<dbReference type="Gene3D" id="1.10.287.1700">
    <property type="match status" value="1"/>
</dbReference>
<dbReference type="InterPro" id="IPR052570">
    <property type="entry name" value="FliJ"/>
</dbReference>